<protein>
    <submittedName>
        <fullName evidence="7">Lysine transporter LysE</fullName>
    </submittedName>
</protein>
<sequence>MTLILSMAAFALVASLSPGPVNLVGFNTGLTHGWRPALWHVAGATLGFVLLLVAVGLGLHEVLETWPMLLWVLRVAGALFLLYLAWKLARASGDLGVGQTRQCPGFRDGVLLQWLNPKAWLAAAAGVALFVGEDRGRLALFAGLYLVICFASLACWAVAGEWLRGRSLTAARLRLLNHVLAALLVLCAASLLWEG</sequence>
<feature type="transmembrane region" description="Helical" evidence="6">
    <location>
        <begin position="175"/>
        <end position="193"/>
    </location>
</feature>
<organism evidence="7 8">
    <name type="scientific">Pseudomonas oryzihabitans</name>
    <dbReference type="NCBI Taxonomy" id="47885"/>
    <lineage>
        <taxon>Bacteria</taxon>
        <taxon>Pseudomonadati</taxon>
        <taxon>Pseudomonadota</taxon>
        <taxon>Gammaproteobacteria</taxon>
        <taxon>Pseudomonadales</taxon>
        <taxon>Pseudomonadaceae</taxon>
        <taxon>Pseudomonas</taxon>
    </lineage>
</organism>
<keyword evidence="2" id="KW-1003">Cell membrane</keyword>
<gene>
    <name evidence="7" type="ORF">APT59_15950</name>
</gene>
<evidence type="ECO:0000256" key="5">
    <source>
        <dbReference type="ARBA" id="ARBA00023136"/>
    </source>
</evidence>
<dbReference type="GO" id="GO:0015171">
    <property type="term" value="F:amino acid transmembrane transporter activity"/>
    <property type="evidence" value="ECO:0007669"/>
    <property type="project" value="TreeGrafter"/>
</dbReference>
<proteinExistence type="predicted"/>
<evidence type="ECO:0000256" key="4">
    <source>
        <dbReference type="ARBA" id="ARBA00022989"/>
    </source>
</evidence>
<name>A0A0U4VQV3_9PSED</name>
<evidence type="ECO:0000313" key="7">
    <source>
        <dbReference type="EMBL" id="ALZ85616.1"/>
    </source>
</evidence>
<reference evidence="7 8" key="1">
    <citation type="submission" date="2016-01" db="EMBL/GenBank/DDBJ databases">
        <title>Annotation of Pseudomonas oryzihabitans USDA-ARS-USMARC-56511.</title>
        <authorList>
            <person name="Harhay G.P."/>
            <person name="Harhay D.M."/>
            <person name="Smith T.P.L."/>
            <person name="Bono J.L."/>
            <person name="Heaton M.P."/>
            <person name="Clawson M.L."/>
            <person name="Chitko-Mckown C.G."/>
            <person name="Capik S.F."/>
            <person name="DeDonder K.D."/>
            <person name="Apley M.D."/>
            <person name="Lubbers B.V."/>
            <person name="White B.J."/>
            <person name="Larson R.L."/>
        </authorList>
    </citation>
    <scope>NUCLEOTIDE SEQUENCE [LARGE SCALE GENOMIC DNA]</scope>
    <source>
        <strain evidence="7 8">USDA-ARS-USMARC-56511</strain>
    </source>
</reference>
<dbReference type="PANTHER" id="PTHR30086">
    <property type="entry name" value="ARGININE EXPORTER PROTEIN ARGO"/>
    <property type="match status" value="1"/>
</dbReference>
<evidence type="ECO:0000256" key="6">
    <source>
        <dbReference type="SAM" id="Phobius"/>
    </source>
</evidence>
<dbReference type="Proteomes" id="UP000064137">
    <property type="component" value="Chromosome"/>
</dbReference>
<dbReference type="KEGG" id="por:APT59_15950"/>
<keyword evidence="3 6" id="KW-0812">Transmembrane</keyword>
<evidence type="ECO:0000256" key="1">
    <source>
        <dbReference type="ARBA" id="ARBA00004651"/>
    </source>
</evidence>
<dbReference type="PANTHER" id="PTHR30086:SF20">
    <property type="entry name" value="ARGININE EXPORTER PROTEIN ARGO-RELATED"/>
    <property type="match status" value="1"/>
</dbReference>
<dbReference type="AlphaFoldDB" id="A0A0U4VQV3"/>
<dbReference type="GO" id="GO:0005886">
    <property type="term" value="C:plasma membrane"/>
    <property type="evidence" value="ECO:0007669"/>
    <property type="project" value="UniProtKB-SubCell"/>
</dbReference>
<keyword evidence="5 6" id="KW-0472">Membrane</keyword>
<feature type="transmembrane region" description="Helical" evidence="6">
    <location>
        <begin position="138"/>
        <end position="163"/>
    </location>
</feature>
<evidence type="ECO:0000256" key="2">
    <source>
        <dbReference type="ARBA" id="ARBA00022475"/>
    </source>
</evidence>
<feature type="transmembrane region" description="Helical" evidence="6">
    <location>
        <begin position="39"/>
        <end position="59"/>
    </location>
</feature>
<evidence type="ECO:0000256" key="3">
    <source>
        <dbReference type="ARBA" id="ARBA00022692"/>
    </source>
</evidence>
<dbReference type="EMBL" id="CP013987">
    <property type="protein sequence ID" value="ALZ85616.1"/>
    <property type="molecule type" value="Genomic_DNA"/>
</dbReference>
<comment type="subcellular location">
    <subcellularLocation>
        <location evidence="1">Cell membrane</location>
        <topology evidence="1">Multi-pass membrane protein</topology>
    </subcellularLocation>
</comment>
<dbReference type="OrthoDB" id="9812084at2"/>
<accession>A0A0U4VQV3</accession>
<feature type="transmembrane region" description="Helical" evidence="6">
    <location>
        <begin position="66"/>
        <end position="86"/>
    </location>
</feature>
<dbReference type="RefSeq" id="WP_059315751.1">
    <property type="nucleotide sequence ID" value="NZ_CP013987.1"/>
</dbReference>
<dbReference type="Pfam" id="PF01810">
    <property type="entry name" value="LysE"/>
    <property type="match status" value="1"/>
</dbReference>
<evidence type="ECO:0000313" key="8">
    <source>
        <dbReference type="Proteomes" id="UP000064137"/>
    </source>
</evidence>
<dbReference type="InterPro" id="IPR001123">
    <property type="entry name" value="LeuE-type"/>
</dbReference>
<dbReference type="GO" id="GO:0033228">
    <property type="term" value="P:cysteine export across plasma membrane"/>
    <property type="evidence" value="ECO:0007669"/>
    <property type="project" value="TreeGrafter"/>
</dbReference>
<keyword evidence="4 6" id="KW-1133">Transmembrane helix</keyword>